<keyword evidence="3" id="KW-0677">Repeat</keyword>
<dbReference type="GO" id="GO:0005829">
    <property type="term" value="C:cytosol"/>
    <property type="evidence" value="ECO:0007669"/>
    <property type="project" value="TreeGrafter"/>
</dbReference>
<evidence type="ECO:0000256" key="3">
    <source>
        <dbReference type="ARBA" id="ARBA00022737"/>
    </source>
</evidence>
<proteinExistence type="inferred from homology"/>
<protein>
    <submittedName>
        <fullName evidence="5">Putative lipopolysaccharide biosinthesis-related acetyltransferase</fullName>
    </submittedName>
</protein>
<dbReference type="EMBL" id="AP013066">
    <property type="protein sequence ID" value="BAN35168.1"/>
    <property type="molecule type" value="Genomic_DNA"/>
</dbReference>
<dbReference type="SUPFAM" id="SSF51161">
    <property type="entry name" value="Trimeric LpxA-like enzymes"/>
    <property type="match status" value="1"/>
</dbReference>
<dbReference type="STRING" id="1163617.SCD_n01341"/>
<evidence type="ECO:0000256" key="2">
    <source>
        <dbReference type="ARBA" id="ARBA00022679"/>
    </source>
</evidence>
<keyword evidence="2 5" id="KW-0808">Transferase</keyword>
<organism evidence="5 6">
    <name type="scientific">Sulfuricella denitrificans (strain DSM 22764 / NBRC 105220 / skB26)</name>
    <dbReference type="NCBI Taxonomy" id="1163617"/>
    <lineage>
        <taxon>Bacteria</taxon>
        <taxon>Pseudomonadati</taxon>
        <taxon>Pseudomonadota</taxon>
        <taxon>Betaproteobacteria</taxon>
        <taxon>Nitrosomonadales</taxon>
        <taxon>Sulfuricellaceae</taxon>
        <taxon>Sulfuricella</taxon>
    </lineage>
</organism>
<keyword evidence="4" id="KW-0012">Acyltransferase</keyword>
<dbReference type="InterPro" id="IPR051159">
    <property type="entry name" value="Hexapeptide_acetyltransf"/>
</dbReference>
<dbReference type="AlphaFoldDB" id="S6AC06"/>
<evidence type="ECO:0000313" key="5">
    <source>
        <dbReference type="EMBL" id="BAN35168.1"/>
    </source>
</evidence>
<evidence type="ECO:0000256" key="1">
    <source>
        <dbReference type="ARBA" id="ARBA00007274"/>
    </source>
</evidence>
<dbReference type="Proteomes" id="UP000015559">
    <property type="component" value="Chromosome"/>
</dbReference>
<dbReference type="HOGENOM" id="CLU_051638_7_2_4"/>
<dbReference type="InterPro" id="IPR001451">
    <property type="entry name" value="Hexapep"/>
</dbReference>
<dbReference type="GO" id="GO:0008374">
    <property type="term" value="F:O-acyltransferase activity"/>
    <property type="evidence" value="ECO:0007669"/>
    <property type="project" value="TreeGrafter"/>
</dbReference>
<comment type="similarity">
    <text evidence="1">Belongs to the transferase hexapeptide repeat family.</text>
</comment>
<dbReference type="CDD" id="cd04647">
    <property type="entry name" value="LbH_MAT_like"/>
    <property type="match status" value="1"/>
</dbReference>
<dbReference type="PANTHER" id="PTHR23416">
    <property type="entry name" value="SIALIC ACID SYNTHASE-RELATED"/>
    <property type="match status" value="1"/>
</dbReference>
<evidence type="ECO:0000313" key="6">
    <source>
        <dbReference type="Proteomes" id="UP000015559"/>
    </source>
</evidence>
<dbReference type="Pfam" id="PF00132">
    <property type="entry name" value="Hexapep"/>
    <property type="match status" value="1"/>
</dbReference>
<dbReference type="KEGG" id="sdr:SCD_n01341"/>
<dbReference type="eggNOG" id="COG0110">
    <property type="taxonomic scope" value="Bacteria"/>
</dbReference>
<sequence>MWAKRVVNLNGLIRILYRVYRLSLKGAEIGDLSVIGTVELNGKASNLKMGRECVLGSRVHLALHDRIVFGNNVVVNDGCILLTASHDIDDPDWKHVKAPIVVEDYAWIATNAIILPGVSIGYGAVVGAGAVVTKNVPAYSVVAGNPARILKQRAARQFSYSTVRFLAPIEAWVGIRDGIN</sequence>
<dbReference type="InterPro" id="IPR011004">
    <property type="entry name" value="Trimer_LpxA-like_sf"/>
</dbReference>
<name>S6AC06_SULDS</name>
<dbReference type="InterPro" id="IPR018357">
    <property type="entry name" value="Hexapep_transf_CS"/>
</dbReference>
<evidence type="ECO:0000256" key="4">
    <source>
        <dbReference type="ARBA" id="ARBA00023315"/>
    </source>
</evidence>
<dbReference type="PANTHER" id="PTHR23416:SF23">
    <property type="entry name" value="ACETYLTRANSFERASE C18B11.09C-RELATED"/>
    <property type="match status" value="1"/>
</dbReference>
<keyword evidence="6" id="KW-1185">Reference proteome</keyword>
<reference evidence="5 6" key="1">
    <citation type="journal article" date="2012" name="Appl. Environ. Microbiol.">
        <title>Draft genome sequence of a psychrotolerant sulfur-oxidizing bacterium, Sulfuricella denitrificans skB26, and proteomic insights into cold adaptation.</title>
        <authorList>
            <person name="Watanabe T."/>
            <person name="Kojima H."/>
            <person name="Fukui M."/>
        </authorList>
    </citation>
    <scope>NUCLEOTIDE SEQUENCE [LARGE SCALE GENOMIC DNA]</scope>
    <source>
        <strain evidence="6">skB26</strain>
    </source>
</reference>
<accession>S6AC06</accession>
<dbReference type="Gene3D" id="2.160.10.10">
    <property type="entry name" value="Hexapeptide repeat proteins"/>
    <property type="match status" value="1"/>
</dbReference>
<gene>
    <name evidence="5" type="ORF">SCD_n01341</name>
</gene>
<dbReference type="PROSITE" id="PS00101">
    <property type="entry name" value="HEXAPEP_TRANSFERASES"/>
    <property type="match status" value="1"/>
</dbReference>